<dbReference type="GO" id="GO:0005634">
    <property type="term" value="C:nucleus"/>
    <property type="evidence" value="ECO:0007669"/>
    <property type="project" value="UniProtKB-SubCell"/>
</dbReference>
<dbReference type="GO" id="GO:0006629">
    <property type="term" value="P:lipid metabolic process"/>
    <property type="evidence" value="ECO:0007669"/>
    <property type="project" value="InterPro"/>
</dbReference>
<dbReference type="Gramene" id="Kaladp0019s0009.1.v1.1">
    <property type="protein sequence ID" value="Kaladp0019s0009.1.v1.1"/>
    <property type="gene ID" value="Kaladp0019s0009.v1.1"/>
</dbReference>
<keyword evidence="5" id="KW-0611">Plant defense</keyword>
<dbReference type="PANTHER" id="PTHR46898:SF3">
    <property type="entry name" value="FUNGAL LIPASE-LIKE DOMAIN-CONTAINING PROTEIN"/>
    <property type="match status" value="1"/>
</dbReference>
<keyword evidence="3" id="KW-0963">Cytoplasm</keyword>
<dbReference type="EnsemblPlants" id="Kaladp0019s0009.1.v1.1">
    <property type="protein sequence ID" value="Kaladp0019s0009.1.v1.1"/>
    <property type="gene ID" value="Kaladp0019s0009.v1.1"/>
</dbReference>
<keyword evidence="6" id="KW-0539">Nucleus</keyword>
<evidence type="ECO:0000256" key="4">
    <source>
        <dbReference type="ARBA" id="ARBA00022801"/>
    </source>
</evidence>
<evidence type="ECO:0000256" key="2">
    <source>
        <dbReference type="ARBA" id="ARBA00004496"/>
    </source>
</evidence>
<dbReference type="GO" id="GO:0006952">
    <property type="term" value="P:defense response"/>
    <property type="evidence" value="ECO:0007669"/>
    <property type="project" value="UniProtKB-KW"/>
</dbReference>
<evidence type="ECO:0000256" key="5">
    <source>
        <dbReference type="ARBA" id="ARBA00022821"/>
    </source>
</evidence>
<comment type="subcellular location">
    <subcellularLocation>
        <location evidence="2">Cytoplasm</location>
    </subcellularLocation>
    <subcellularLocation>
        <location evidence="1">Nucleus</location>
    </subcellularLocation>
</comment>
<evidence type="ECO:0000259" key="7">
    <source>
        <dbReference type="Pfam" id="PF01764"/>
    </source>
</evidence>
<sequence>MLCGHGLEIKIHYTLSVTSLLCVKQDPPKMASPAPRFSSGMELGSFVAASDAVTQSLETIAGLKISNGSLSVPSGRLRYTVSAKSNCTIVAFDVQEFKGEVGLVPTESLDKKKFPFIDLLCCKTVPAFSIHQEAAEAFESSFAELDSLYTQYVDGAKLLVITGHSLGGSVASLFTLWLLGRLDPAKAKLPLCITFGAPLTCDERLLKAISQRSIWDSRFVHIVGELDPVPRLLAVIPSSLYKPFGTYLFASQFGCACFNDPDSVITLLKATTHSAGSGSQDSSLQHYDRAMVHLKRNIVAKGVSGNEEWIIRPQQVGIASQLEAIGISSRSWPWDRNTDIGGLCGTLEGHEQAGRTSMAKKNAMDPSKRLNDMKINMANLEWYIKKTQEEGTGYYDTYKKNYSHKREQEVMKYKRLLSRYWKEIVAQAEQKPQAEGRALFTRYIGSGTNYRRMVEPLDIADFYRQGGSDYHSNRPEHYTRLEEWLDDARVVEEVKAPRTAACNLTEDSCFWARVEEAIAWCRALRDGGAEPSKGHPAEFGQYVMSLLREKTVSSGIFLTGSSFMRWWHEYNSILLVHGHSEFIWYMRNRQYMNYQ</sequence>
<dbReference type="PANTHER" id="PTHR46898">
    <property type="entry name" value="SENESCENCE-ASSOCIATED CARBOXYLESTERASE 101"/>
    <property type="match status" value="1"/>
</dbReference>
<keyword evidence="4" id="KW-0378">Hydrolase</keyword>
<dbReference type="GO" id="GO:0052689">
    <property type="term" value="F:carboxylic ester hydrolase activity"/>
    <property type="evidence" value="ECO:0007669"/>
    <property type="project" value="InterPro"/>
</dbReference>
<evidence type="ECO:0000259" key="8">
    <source>
        <dbReference type="Pfam" id="PF18117"/>
    </source>
</evidence>
<dbReference type="OMA" id="KISMAYI"/>
<dbReference type="InterPro" id="IPR029058">
    <property type="entry name" value="AB_hydrolase_fold"/>
</dbReference>
<protein>
    <submittedName>
        <fullName evidence="9">Uncharacterized protein</fullName>
    </submittedName>
</protein>
<proteinExistence type="predicted"/>
<dbReference type="InterPro" id="IPR041266">
    <property type="entry name" value="EDS1_EP"/>
</dbReference>
<dbReference type="Gene3D" id="3.40.50.1820">
    <property type="entry name" value="alpha/beta hydrolase"/>
    <property type="match status" value="1"/>
</dbReference>
<dbReference type="Pfam" id="PF18117">
    <property type="entry name" value="EDS1_EP"/>
    <property type="match status" value="1"/>
</dbReference>
<evidence type="ECO:0000313" key="9">
    <source>
        <dbReference type="EnsemblPlants" id="Kaladp0019s0009.1.v1.1"/>
    </source>
</evidence>
<evidence type="ECO:0000256" key="3">
    <source>
        <dbReference type="ARBA" id="ARBA00022490"/>
    </source>
</evidence>
<evidence type="ECO:0000313" key="10">
    <source>
        <dbReference type="Proteomes" id="UP000594263"/>
    </source>
</evidence>
<organism evidence="9 10">
    <name type="scientific">Kalanchoe fedtschenkoi</name>
    <name type="common">Lavender scallops</name>
    <name type="synonym">South American air plant</name>
    <dbReference type="NCBI Taxonomy" id="63787"/>
    <lineage>
        <taxon>Eukaryota</taxon>
        <taxon>Viridiplantae</taxon>
        <taxon>Streptophyta</taxon>
        <taxon>Embryophyta</taxon>
        <taxon>Tracheophyta</taxon>
        <taxon>Spermatophyta</taxon>
        <taxon>Magnoliopsida</taxon>
        <taxon>eudicotyledons</taxon>
        <taxon>Gunneridae</taxon>
        <taxon>Pentapetalae</taxon>
        <taxon>Saxifragales</taxon>
        <taxon>Crassulaceae</taxon>
        <taxon>Kalanchoe</taxon>
    </lineage>
</organism>
<name>A0A7N0T2G7_KALFE</name>
<evidence type="ECO:0000256" key="6">
    <source>
        <dbReference type="ARBA" id="ARBA00023242"/>
    </source>
</evidence>
<keyword evidence="10" id="KW-1185">Reference proteome</keyword>
<dbReference type="Pfam" id="PF01764">
    <property type="entry name" value="Lipase_3"/>
    <property type="match status" value="1"/>
</dbReference>
<dbReference type="SUPFAM" id="SSF53474">
    <property type="entry name" value="alpha/beta-Hydrolases"/>
    <property type="match status" value="1"/>
</dbReference>
<dbReference type="AlphaFoldDB" id="A0A7N0T2G7"/>
<accession>A0A7N0T2G7</accession>
<evidence type="ECO:0000256" key="1">
    <source>
        <dbReference type="ARBA" id="ARBA00004123"/>
    </source>
</evidence>
<reference evidence="9" key="1">
    <citation type="submission" date="2021-01" db="UniProtKB">
        <authorList>
            <consortium name="EnsemblPlants"/>
        </authorList>
    </citation>
    <scope>IDENTIFICATION</scope>
</reference>
<feature type="domain" description="EDS1 EP" evidence="8">
    <location>
        <begin position="378"/>
        <end position="577"/>
    </location>
</feature>
<dbReference type="InterPro" id="IPR044603">
    <property type="entry name" value="SAG101-like"/>
</dbReference>
<dbReference type="Proteomes" id="UP000594263">
    <property type="component" value="Unplaced"/>
</dbReference>
<dbReference type="GO" id="GO:0005737">
    <property type="term" value="C:cytoplasm"/>
    <property type="evidence" value="ECO:0007669"/>
    <property type="project" value="UniProtKB-SubCell"/>
</dbReference>
<feature type="domain" description="Fungal lipase-type" evidence="7">
    <location>
        <begin position="136"/>
        <end position="233"/>
    </location>
</feature>
<dbReference type="InterPro" id="IPR002921">
    <property type="entry name" value="Fungal_lipase-type"/>
</dbReference>